<dbReference type="Proteomes" id="UP001477672">
    <property type="component" value="Unassembled WGS sequence"/>
</dbReference>
<comment type="caution">
    <text evidence="2">The sequence shown here is derived from an EMBL/GenBank/DDBJ whole genome shotgun (WGS) entry which is preliminary data.</text>
</comment>
<evidence type="ECO:0000256" key="1">
    <source>
        <dbReference type="SAM" id="SignalP"/>
    </source>
</evidence>
<keyword evidence="1" id="KW-0732">Signal</keyword>
<dbReference type="EMBL" id="JBBMFA010000082">
    <property type="protein sequence ID" value="MEQ2520153.1"/>
    <property type="molecule type" value="Genomic_DNA"/>
</dbReference>
<feature type="chain" id="PRO_5047104098" description="Ig-like domain-containing protein" evidence="1">
    <location>
        <begin position="21"/>
        <end position="253"/>
    </location>
</feature>
<gene>
    <name evidence="2" type="ORF">WMO24_06885</name>
</gene>
<accession>A0ABV1GF67</accession>
<evidence type="ECO:0008006" key="4">
    <source>
        <dbReference type="Google" id="ProtNLM"/>
    </source>
</evidence>
<sequence length="253" mass="28035">MRRAGLTGLLAVLCMPVLLAAAALGPLAAMEQADRDRLEAVHPLASPDIGAPSPEAMEIPLVAWLYQLALMQDPDDYSPYTLDEEIQLNCSKKDIRKPMEKLAPALPDGWTDLLEQMELRAARVIPVGYALHKAFSSLELRFYDQNVFTPFGTLTVVTAPDKVTPVQMNLFVNGFYDLEITPALEDPYGVLEDITLVLGLEELDWEPVQLASSDGYWCIRSNQANLRLVVHAQTYEPDGSYSLSITLTMMPPE</sequence>
<name>A0ABV1GF67_9FIRM</name>
<proteinExistence type="predicted"/>
<organism evidence="2 3">
    <name type="scientific">Ruthenibacterium intestinale</name>
    <dbReference type="NCBI Taxonomy" id="3133163"/>
    <lineage>
        <taxon>Bacteria</taxon>
        <taxon>Bacillati</taxon>
        <taxon>Bacillota</taxon>
        <taxon>Clostridia</taxon>
        <taxon>Eubacteriales</taxon>
        <taxon>Oscillospiraceae</taxon>
        <taxon>Ruthenibacterium</taxon>
    </lineage>
</organism>
<evidence type="ECO:0000313" key="2">
    <source>
        <dbReference type="EMBL" id="MEQ2520153.1"/>
    </source>
</evidence>
<feature type="signal peptide" evidence="1">
    <location>
        <begin position="1"/>
        <end position="20"/>
    </location>
</feature>
<evidence type="ECO:0000313" key="3">
    <source>
        <dbReference type="Proteomes" id="UP001477672"/>
    </source>
</evidence>
<dbReference type="RefSeq" id="WP_349215602.1">
    <property type="nucleotide sequence ID" value="NZ_JBBMFA010000082.1"/>
</dbReference>
<protein>
    <recommendedName>
        <fullName evidence="4">Ig-like domain-containing protein</fullName>
    </recommendedName>
</protein>
<keyword evidence="3" id="KW-1185">Reference proteome</keyword>
<reference evidence="2 3" key="1">
    <citation type="submission" date="2024-03" db="EMBL/GenBank/DDBJ databases">
        <title>Human intestinal bacterial collection.</title>
        <authorList>
            <person name="Pauvert C."/>
            <person name="Hitch T.C.A."/>
            <person name="Clavel T."/>
        </authorList>
    </citation>
    <scope>NUCLEOTIDE SEQUENCE [LARGE SCALE GENOMIC DNA]</scope>
    <source>
        <strain evidence="2 3">CLA-JM-H11</strain>
    </source>
</reference>